<gene>
    <name evidence="2" type="ORF">AVDCRST_MAG68-5202</name>
</gene>
<evidence type="ECO:0000256" key="1">
    <source>
        <dbReference type="SAM" id="MobiDB-lite"/>
    </source>
</evidence>
<feature type="region of interest" description="Disordered" evidence="1">
    <location>
        <begin position="47"/>
        <end position="83"/>
    </location>
</feature>
<dbReference type="EMBL" id="CADCTW010000231">
    <property type="protein sequence ID" value="CAA9368424.1"/>
    <property type="molecule type" value="Genomic_DNA"/>
</dbReference>
<dbReference type="AlphaFoldDB" id="A0A6J4MZ55"/>
<accession>A0A6J4MZ55</accession>
<feature type="compositionally biased region" description="Low complexity" evidence="1">
    <location>
        <begin position="60"/>
        <end position="73"/>
    </location>
</feature>
<feature type="compositionally biased region" description="Basic and acidic residues" evidence="1">
    <location>
        <begin position="47"/>
        <end position="59"/>
    </location>
</feature>
<feature type="region of interest" description="Disordered" evidence="1">
    <location>
        <begin position="1"/>
        <end position="32"/>
    </location>
</feature>
<name>A0A6J4MZ55_9BACT</name>
<organism evidence="2">
    <name type="scientific">uncultured Gemmatimonadota bacterium</name>
    <dbReference type="NCBI Taxonomy" id="203437"/>
    <lineage>
        <taxon>Bacteria</taxon>
        <taxon>Pseudomonadati</taxon>
        <taxon>Gemmatimonadota</taxon>
        <taxon>environmental samples</taxon>
    </lineage>
</organism>
<feature type="compositionally biased region" description="Basic residues" evidence="1">
    <location>
        <begin position="74"/>
        <end position="83"/>
    </location>
</feature>
<proteinExistence type="predicted"/>
<sequence length="134" mass="13436">EEGSAASPPFVDRVPAPHLGHGQAGRPGSRAGGVAGLLCGAVRRARADAGVRRGPDRPGRAAGARRGAATPLPGRRRHYGHHAAGRVAIRRGSVGVVPGGEQRPLLPVGRGVRGGTGAVGVARRGRPGLGRTAL</sequence>
<reference evidence="2" key="1">
    <citation type="submission" date="2020-02" db="EMBL/GenBank/DDBJ databases">
        <authorList>
            <person name="Meier V. D."/>
        </authorList>
    </citation>
    <scope>NUCLEOTIDE SEQUENCE</scope>
    <source>
        <strain evidence="2">AVDCRST_MAG68</strain>
    </source>
</reference>
<protein>
    <submittedName>
        <fullName evidence="2">Uncharacterized protein</fullName>
    </submittedName>
</protein>
<feature type="compositionally biased region" description="Gly residues" evidence="1">
    <location>
        <begin position="22"/>
        <end position="32"/>
    </location>
</feature>
<feature type="non-terminal residue" evidence="2">
    <location>
        <position position="134"/>
    </location>
</feature>
<evidence type="ECO:0000313" key="2">
    <source>
        <dbReference type="EMBL" id="CAA9368424.1"/>
    </source>
</evidence>
<feature type="non-terminal residue" evidence="2">
    <location>
        <position position="1"/>
    </location>
</feature>
<feature type="region of interest" description="Disordered" evidence="1">
    <location>
        <begin position="98"/>
        <end position="134"/>
    </location>
</feature>